<evidence type="ECO:0000313" key="3">
    <source>
        <dbReference type="Proteomes" id="UP000000270"/>
    </source>
</evidence>
<reference evidence="2 3" key="6">
    <citation type="journal article" date="2011" name="Appl. Environ. Microbiol.">
        <title>Involvement of the azorhizobial chromosome partition gene (parA) in the onset of bacteroid differentiation during Sesbania rostrata stem nodule development.</title>
        <authorList>
            <person name="Liu CT."/>
            <person name="Lee KB."/>
            <person name="Wang YS."/>
            <person name="Peng MH."/>
            <person name="Lee KT."/>
            <person name="Suzuki S."/>
            <person name="Suzuki T."/>
            <person name="Oyaizu H."/>
        </authorList>
    </citation>
    <scope>NUCLEOTIDE SEQUENCE [LARGE SCALE GENOMIC DNA]</scope>
    <source>
        <strain evidence="3">ATCC 43989 / DSM 5975 / JCM 20966 / LMG 6465 / NBRC 14845 / NCIMB 13405 / ORS 571</strain>
    </source>
</reference>
<proteinExistence type="predicted"/>
<dbReference type="STRING" id="438753.AZC_1752"/>
<dbReference type="KEGG" id="azc:AZC_1752"/>
<dbReference type="Proteomes" id="UP000000270">
    <property type="component" value="Chromosome"/>
</dbReference>
<protein>
    <submittedName>
        <fullName evidence="2">Uncharacterized protein</fullName>
    </submittedName>
</protein>
<keyword evidence="3" id="KW-1185">Reference proteome</keyword>
<reference evidence="2 3" key="3">
    <citation type="journal article" date="2008" name="BMC Genomics">
        <title>The genome of the versatile nitrogen fixer Azorhizobium caulinodans ORS571.</title>
        <authorList>
            <person name="Lee KB."/>
            <person name="Backer P.D."/>
            <person name="Aono T."/>
            <person name="Liu CT."/>
            <person name="Suzuki S."/>
            <person name="Suzuki T."/>
            <person name="Kaneko T."/>
            <person name="Yamada M."/>
            <person name="Tabata S."/>
            <person name="Kupfer D.M."/>
            <person name="Najar F.Z."/>
            <person name="Wiley G.B."/>
            <person name="Roe B."/>
            <person name="Binnewies T.T."/>
            <person name="Ussery D.W."/>
            <person name="D'Haeze W."/>
            <person name="Herder J.D."/>
            <person name="Gevers D."/>
            <person name="Vereecke D."/>
            <person name="Holsters M."/>
            <person name="Oyaizu H."/>
        </authorList>
    </citation>
    <scope>NUCLEOTIDE SEQUENCE [LARGE SCALE GENOMIC DNA]</scope>
    <source>
        <strain evidence="3">ATCC 43989 / DSM 5975 / JCM 20966 / LMG 6465 / NBRC 14845 / NCIMB 13405 / ORS 571</strain>
    </source>
</reference>
<reference evidence="3" key="2">
    <citation type="submission" date="2007-04" db="EMBL/GenBank/DDBJ databases">
        <title>Complete genome sequence of the nitrogen-fixing bacterium Azorhizobium caulinodans ORS571.</title>
        <authorList>
            <person name="Lee K.B."/>
            <person name="Backer P.D."/>
            <person name="Aono T."/>
            <person name="Liu C.T."/>
            <person name="Suzuki S."/>
            <person name="Suzuki T."/>
            <person name="Kaneko T."/>
            <person name="Yamada M."/>
            <person name="Tabata S."/>
            <person name="Kupfer D.M."/>
            <person name="Najar F.Z."/>
            <person name="Wiley G.B."/>
            <person name="Roe B."/>
            <person name="Binnewies T."/>
            <person name="Ussery D."/>
            <person name="Vereecke D."/>
            <person name="Gevers D."/>
            <person name="Holsters M."/>
            <person name="Oyaizu H."/>
        </authorList>
    </citation>
    <scope>NUCLEOTIDE SEQUENCE [LARGE SCALE GENOMIC DNA]</scope>
    <source>
        <strain evidence="3">ATCC 43989 / DSM 5975 / JCM 20966 / LMG 6465 / NBRC 14845 / NCIMB 13405 / ORS 571</strain>
    </source>
</reference>
<feature type="signal peptide" evidence="1">
    <location>
        <begin position="1"/>
        <end position="27"/>
    </location>
</feature>
<organism evidence="2 3">
    <name type="scientific">Azorhizobium caulinodans (strain ATCC 43989 / DSM 5975 / JCM 20966 / LMG 6465 / NBRC 14845 / NCIMB 13405 / ORS 571)</name>
    <dbReference type="NCBI Taxonomy" id="438753"/>
    <lineage>
        <taxon>Bacteria</taxon>
        <taxon>Pseudomonadati</taxon>
        <taxon>Pseudomonadota</taxon>
        <taxon>Alphaproteobacteria</taxon>
        <taxon>Hyphomicrobiales</taxon>
        <taxon>Xanthobacteraceae</taxon>
        <taxon>Azorhizobium</taxon>
    </lineage>
</organism>
<sequence length="140" mass="14442">MRGNGHFGRVLAAALGLLAAGATASRAGEHMDNDPDAYVVNYYTGGGSGGVLFAAGTANQQCTDLGLPTITVVSTSPGVKLSVEPGTYTVTGTDYGYLVCLGRKLPGVVVRGSGTGKAHIRVAYPPLGQWYDHYLTLPAR</sequence>
<dbReference type="HOGENOM" id="CLU_1831022_0_0_5"/>
<evidence type="ECO:0000313" key="2">
    <source>
        <dbReference type="EMBL" id="BAF87750.1"/>
    </source>
</evidence>
<accession>A8I4N3</accession>
<gene>
    <name evidence="2" type="ordered locus">AZC_1752</name>
</gene>
<dbReference type="AlphaFoldDB" id="A8I4N3"/>
<dbReference type="EMBL" id="AP009384">
    <property type="protein sequence ID" value="BAF87750.1"/>
    <property type="molecule type" value="Genomic_DNA"/>
</dbReference>
<reference evidence="2 3" key="5">
    <citation type="journal article" date="2010" name="Appl. Environ. Microbiol.">
        <title>phrR-like gene praR of Azorhizobium caulinodans ORS571 is essential for symbiosis with Sesbania rostrata and is involved in expression of reb genes.</title>
        <authorList>
            <person name="Akiba N."/>
            <person name="Aono T."/>
            <person name="Toyazaki H."/>
            <person name="Sato S."/>
            <person name="Oyaizu H."/>
        </authorList>
    </citation>
    <scope>NUCLEOTIDE SEQUENCE [LARGE SCALE GENOMIC DNA]</scope>
    <source>
        <strain evidence="3">ATCC 43989 / DSM 5975 / JCM 20966 / LMG 6465 / NBRC 14845 / NCIMB 13405 / ORS 571</strain>
    </source>
</reference>
<reference evidence="2 3" key="4">
    <citation type="journal article" date="2009" name="Appl. Environ. Microbiol.">
        <title>Comparative genome-wide transcriptional profiling of Azorhizobium caulinodans ORS571 grown under free-living and symbiotic conditions.</title>
        <authorList>
            <person name="Tsukada S."/>
            <person name="Aono T."/>
            <person name="Akiba N."/>
            <person name="Lee KB."/>
            <person name="Liu CT."/>
            <person name="Toyazaki H."/>
            <person name="Oyaizu H."/>
        </authorList>
    </citation>
    <scope>NUCLEOTIDE SEQUENCE [LARGE SCALE GENOMIC DNA]</scope>
    <source>
        <strain evidence="3">ATCC 43989 / DSM 5975 / JCM 20966 / LMG 6465 / NBRC 14845 / NCIMB 13405 / ORS 571</strain>
    </source>
</reference>
<feature type="chain" id="PRO_5002720865" evidence="1">
    <location>
        <begin position="28"/>
        <end position="140"/>
    </location>
</feature>
<evidence type="ECO:0000256" key="1">
    <source>
        <dbReference type="SAM" id="SignalP"/>
    </source>
</evidence>
<dbReference type="RefSeq" id="WP_012170280.1">
    <property type="nucleotide sequence ID" value="NC_009937.1"/>
</dbReference>
<keyword evidence="1" id="KW-0732">Signal</keyword>
<name>A8I4N3_AZOC5</name>
<reference evidence="2 3" key="1">
    <citation type="journal article" date="2007" name="Appl. Environ. Microbiol.">
        <title>Rhizobial factors required for stem nodule maturation and maintenance in Sesbania rostrata-Azorhizobium caulinodans ORS571 symbiosis.</title>
        <authorList>
            <person name="Suzuki S."/>
            <person name="Aono T."/>
            <person name="Lee KB."/>
            <person name="Suzuki T."/>
            <person name="Liu CT."/>
            <person name="Miwa H."/>
            <person name="Wakao S."/>
            <person name="Iki T."/>
            <person name="Oyaizu H."/>
        </authorList>
    </citation>
    <scope>NUCLEOTIDE SEQUENCE [LARGE SCALE GENOMIC DNA]</scope>
    <source>
        <strain evidence="3">ATCC 43989 / DSM 5975 / JCM 20966 / LMG 6465 / NBRC 14845 / NCIMB 13405 / ORS 571</strain>
    </source>
</reference>